<keyword evidence="6" id="KW-1185">Reference proteome</keyword>
<dbReference type="Pfam" id="PF00436">
    <property type="entry name" value="SSB"/>
    <property type="match status" value="1"/>
</dbReference>
<organism evidence="5 6">
    <name type="scientific">Bombiscardovia apis</name>
    <dbReference type="NCBI Taxonomy" id="2932182"/>
    <lineage>
        <taxon>Bacteria</taxon>
        <taxon>Bacillati</taxon>
        <taxon>Actinomycetota</taxon>
        <taxon>Actinomycetes</taxon>
        <taxon>Bifidobacteriales</taxon>
        <taxon>Bifidobacteriaceae</taxon>
        <taxon>Bombiscardovia</taxon>
    </lineage>
</organism>
<dbReference type="RefSeq" id="WP_317642492.1">
    <property type="nucleotide sequence ID" value="NZ_AP026800.1"/>
</dbReference>
<gene>
    <name evidence="5" type="ORF">KIMH_11020</name>
</gene>
<dbReference type="SUPFAM" id="SSF50249">
    <property type="entry name" value="Nucleic acid-binding proteins"/>
    <property type="match status" value="1"/>
</dbReference>
<reference evidence="5 6" key="1">
    <citation type="journal article" date="2023" name="Microbiol. Spectr.">
        <title>Symbiosis of Carpenter Bees with Uncharacterized Lactic Acid Bacteria Showing NAD Auxotrophy.</title>
        <authorList>
            <person name="Kawasaki S."/>
            <person name="Ozawa K."/>
            <person name="Mori T."/>
            <person name="Yamamoto A."/>
            <person name="Ito M."/>
            <person name="Ohkuma M."/>
            <person name="Sakamoto M."/>
            <person name="Matsutani M."/>
        </authorList>
    </citation>
    <scope>NUCLEOTIDE SEQUENCE [LARGE SCALE GENOMIC DNA]</scope>
    <source>
        <strain evidence="5 6">KimH</strain>
    </source>
</reference>
<proteinExistence type="predicted"/>
<evidence type="ECO:0000256" key="3">
    <source>
        <dbReference type="RuleBase" id="RU000524"/>
    </source>
</evidence>
<evidence type="ECO:0000313" key="5">
    <source>
        <dbReference type="EMBL" id="BDR54991.1"/>
    </source>
</evidence>
<dbReference type="EMBL" id="AP026800">
    <property type="protein sequence ID" value="BDR54991.1"/>
    <property type="molecule type" value="Genomic_DNA"/>
</dbReference>
<feature type="compositionally biased region" description="Gly residues" evidence="4">
    <location>
        <begin position="122"/>
        <end position="140"/>
    </location>
</feature>
<name>A0ABM8BDL0_9BIFI</name>
<evidence type="ECO:0000256" key="4">
    <source>
        <dbReference type="SAM" id="MobiDB-lite"/>
    </source>
</evidence>
<dbReference type="Gene3D" id="2.40.50.140">
    <property type="entry name" value="Nucleic acid-binding proteins"/>
    <property type="match status" value="1"/>
</dbReference>
<dbReference type="InterPro" id="IPR012340">
    <property type="entry name" value="NA-bd_OB-fold"/>
</dbReference>
<dbReference type="PANTHER" id="PTHR10302:SF0">
    <property type="entry name" value="SINGLE-STRANDED DNA-BINDING PROTEIN, MITOCHONDRIAL"/>
    <property type="match status" value="1"/>
</dbReference>
<evidence type="ECO:0000313" key="6">
    <source>
        <dbReference type="Proteomes" id="UP001321748"/>
    </source>
</evidence>
<sequence>MAMHQARITIAGFVGKDPVRIGQEGSTAVCTFRLASTDGYYDAKTKAWREFPTTWMTVKAFKTLANNVLQSLHKGDPVLVTGSLSTEEWTKEGQKRSALVLEADGIGHDMAMGVSTFQRVKSGGGPDEQGYAGAGSGANGQAGSQQERVGRESSQLPIQAPAQAPWLQESPRLQPAAACPPLPDDPFEDAHTSSESLVNEKKTPEMVPDAF</sequence>
<keyword evidence="1 2" id="KW-0238">DNA-binding</keyword>
<dbReference type="CDD" id="cd04496">
    <property type="entry name" value="SSB_OBF"/>
    <property type="match status" value="1"/>
</dbReference>
<dbReference type="InterPro" id="IPR000424">
    <property type="entry name" value="Primosome_PriB/ssb"/>
</dbReference>
<dbReference type="InterPro" id="IPR011344">
    <property type="entry name" value="ssDNA-bd"/>
</dbReference>
<evidence type="ECO:0000256" key="2">
    <source>
        <dbReference type="PROSITE-ProRule" id="PRU00252"/>
    </source>
</evidence>
<dbReference type="PANTHER" id="PTHR10302">
    <property type="entry name" value="SINGLE-STRANDED DNA-BINDING PROTEIN"/>
    <property type="match status" value="1"/>
</dbReference>
<dbReference type="PROSITE" id="PS50935">
    <property type="entry name" value="SSB"/>
    <property type="match status" value="1"/>
</dbReference>
<feature type="compositionally biased region" description="Basic and acidic residues" evidence="4">
    <location>
        <begin position="188"/>
        <end position="204"/>
    </location>
</feature>
<protein>
    <recommendedName>
        <fullName evidence="3">Single-stranded DNA-binding protein</fullName>
    </recommendedName>
</protein>
<feature type="region of interest" description="Disordered" evidence="4">
    <location>
        <begin position="118"/>
        <end position="211"/>
    </location>
</feature>
<dbReference type="NCBIfam" id="TIGR00621">
    <property type="entry name" value="ssb"/>
    <property type="match status" value="1"/>
</dbReference>
<evidence type="ECO:0000256" key="1">
    <source>
        <dbReference type="ARBA" id="ARBA00023125"/>
    </source>
</evidence>
<dbReference type="GO" id="GO:0003677">
    <property type="term" value="F:DNA binding"/>
    <property type="evidence" value="ECO:0007669"/>
    <property type="project" value="UniProtKB-KW"/>
</dbReference>
<dbReference type="Proteomes" id="UP001321748">
    <property type="component" value="Chromosome"/>
</dbReference>
<accession>A0ABM8BDL0</accession>